<reference evidence="1" key="1">
    <citation type="submission" date="2023-03" db="EMBL/GenBank/DDBJ databases">
        <title>Chromosome-level genomes of two armyworms, Mythimna separata and Mythimna loreyi, provide insights into the biosynthesis and reception of sex pheromones.</title>
        <authorList>
            <person name="Zhao H."/>
        </authorList>
    </citation>
    <scope>NUCLEOTIDE SEQUENCE</scope>
    <source>
        <strain evidence="1">BeijingLab</strain>
    </source>
</reference>
<comment type="caution">
    <text evidence="1">The sequence shown here is derived from an EMBL/GenBank/DDBJ whole genome shotgun (WGS) entry which is preliminary data.</text>
</comment>
<name>A0ACC2R2U6_9NEOP</name>
<proteinExistence type="predicted"/>
<gene>
    <name evidence="1" type="ORF">PYW08_016654</name>
</gene>
<sequence>MSYNPALSHYRRNNAPLTRYLPRTLTLQSMHTDFISKNPDVKCSIETYRNTMKSMKISLKYPKGDQCVDCGVFAEKIKNGSEVSAVESLQNDFAQHKVKAEKAIKNYKEDAKKGNDTMEHYFSMDLQKVTLLPDMPKIKDSFFLSRLVAFNLTFAPLCKDAKINSKCVVWHEAMMGRDANNIIDALMAFLISERDVKKITLWCDNCTGQNKNWFLFTALVMIVNSECINIDTITLRFLTKGHTHMSADGVHGNIEKEMRRRDGVYDYEDYKSIIANCRKNIDVIEVQKSYQWVKKKRVPRRNTNDDSTLSTFLLNPVVEAKFIK</sequence>
<evidence type="ECO:0000313" key="2">
    <source>
        <dbReference type="Proteomes" id="UP001231649"/>
    </source>
</evidence>
<organism evidence="1 2">
    <name type="scientific">Mythimna loreyi</name>
    <dbReference type="NCBI Taxonomy" id="667449"/>
    <lineage>
        <taxon>Eukaryota</taxon>
        <taxon>Metazoa</taxon>
        <taxon>Ecdysozoa</taxon>
        <taxon>Arthropoda</taxon>
        <taxon>Hexapoda</taxon>
        <taxon>Insecta</taxon>
        <taxon>Pterygota</taxon>
        <taxon>Neoptera</taxon>
        <taxon>Endopterygota</taxon>
        <taxon>Lepidoptera</taxon>
        <taxon>Glossata</taxon>
        <taxon>Ditrysia</taxon>
        <taxon>Noctuoidea</taxon>
        <taxon>Noctuidae</taxon>
        <taxon>Noctuinae</taxon>
        <taxon>Hadenini</taxon>
        <taxon>Mythimna</taxon>
    </lineage>
</organism>
<dbReference type="Proteomes" id="UP001231649">
    <property type="component" value="Chromosome 9"/>
</dbReference>
<keyword evidence="2" id="KW-1185">Reference proteome</keyword>
<dbReference type="EMBL" id="CM056785">
    <property type="protein sequence ID" value="KAJ8728269.1"/>
    <property type="molecule type" value="Genomic_DNA"/>
</dbReference>
<evidence type="ECO:0000313" key="1">
    <source>
        <dbReference type="EMBL" id="KAJ8728269.1"/>
    </source>
</evidence>
<accession>A0ACC2R2U6</accession>
<protein>
    <submittedName>
        <fullName evidence="1">Uncharacterized protein</fullName>
    </submittedName>
</protein>